<evidence type="ECO:0008006" key="4">
    <source>
        <dbReference type="Google" id="ProtNLM"/>
    </source>
</evidence>
<feature type="signal peptide" evidence="1">
    <location>
        <begin position="1"/>
        <end position="21"/>
    </location>
</feature>
<dbReference type="EMBL" id="JBHTMV010000003">
    <property type="protein sequence ID" value="MFD1293767.1"/>
    <property type="molecule type" value="Genomic_DNA"/>
</dbReference>
<evidence type="ECO:0000313" key="2">
    <source>
        <dbReference type="EMBL" id="MFD1293767.1"/>
    </source>
</evidence>
<keyword evidence="1" id="KW-0732">Signal</keyword>
<feature type="chain" id="PRO_5045851137" description="TonB C-terminal domain-containing protein" evidence="1">
    <location>
        <begin position="22"/>
        <end position="157"/>
    </location>
</feature>
<evidence type="ECO:0000256" key="1">
    <source>
        <dbReference type="SAM" id="SignalP"/>
    </source>
</evidence>
<dbReference type="PROSITE" id="PS51257">
    <property type="entry name" value="PROKAR_LIPOPROTEIN"/>
    <property type="match status" value="1"/>
</dbReference>
<dbReference type="RefSeq" id="WP_386808959.1">
    <property type="nucleotide sequence ID" value="NZ_JBHTMV010000003.1"/>
</dbReference>
<organism evidence="2 3">
    <name type="scientific">Lutibacter holmesii</name>
    <dbReference type="NCBI Taxonomy" id="1137985"/>
    <lineage>
        <taxon>Bacteria</taxon>
        <taxon>Pseudomonadati</taxon>
        <taxon>Bacteroidota</taxon>
        <taxon>Flavobacteriia</taxon>
        <taxon>Flavobacteriales</taxon>
        <taxon>Flavobacteriaceae</taxon>
        <taxon>Lutibacter</taxon>
    </lineage>
</organism>
<protein>
    <recommendedName>
        <fullName evidence="4">TonB C-terminal domain-containing protein</fullName>
    </recommendedName>
</protein>
<keyword evidence="3" id="KW-1185">Reference proteome</keyword>
<sequence>MLKQLIIILCCSFLVVSCSFFENKSKTQPIQKVDTIVDFNSVDAFPLFPDCSDIPSRDKQQICFQLEMSNYIYASLKEFPLNTSEAINDTVLVKLRIDHLGKTSLSKIESSKSTQQLIPEFDSIVNLSIENLPQLQPAIKRNMPVTTEFTLPIILKN</sequence>
<comment type="caution">
    <text evidence="2">The sequence shown here is derived from an EMBL/GenBank/DDBJ whole genome shotgun (WGS) entry which is preliminary data.</text>
</comment>
<dbReference type="Proteomes" id="UP001597241">
    <property type="component" value="Unassembled WGS sequence"/>
</dbReference>
<evidence type="ECO:0000313" key="3">
    <source>
        <dbReference type="Proteomes" id="UP001597241"/>
    </source>
</evidence>
<reference evidence="3" key="1">
    <citation type="journal article" date="2019" name="Int. J. Syst. Evol. Microbiol.">
        <title>The Global Catalogue of Microorganisms (GCM) 10K type strain sequencing project: providing services to taxonomists for standard genome sequencing and annotation.</title>
        <authorList>
            <consortium name="The Broad Institute Genomics Platform"/>
            <consortium name="The Broad Institute Genome Sequencing Center for Infectious Disease"/>
            <person name="Wu L."/>
            <person name="Ma J."/>
        </authorList>
    </citation>
    <scope>NUCLEOTIDE SEQUENCE [LARGE SCALE GENOMIC DNA]</scope>
    <source>
        <strain evidence="3">CCUG 62221</strain>
    </source>
</reference>
<accession>A0ABW3WQJ4</accession>
<proteinExistence type="predicted"/>
<name>A0ABW3WQJ4_9FLAO</name>
<gene>
    <name evidence="2" type="ORF">ACFQ5N_07970</name>
</gene>